<gene>
    <name evidence="6" type="ORF">DXB93_12290</name>
</gene>
<evidence type="ECO:0000256" key="1">
    <source>
        <dbReference type="ARBA" id="ARBA00004127"/>
    </source>
</evidence>
<evidence type="ECO:0000313" key="6">
    <source>
        <dbReference type="EMBL" id="RGD83805.1"/>
    </source>
</evidence>
<sequence length="223" mass="25858">MRKQSYSYLARVGFQKIISFLLYLIGAGFTLTYAGIFYFIYLFITTIIICLILFKTNEELLAKRGKINTDSPTWDKILLFVFWILNYFAVYLLAGMYESSEHLNLAYYLGIVLTMFAAWFSTKATIENSFLESTARIQSDRNQKVCTTGPYRIVRHPAYSGLILNSIGLSLIFPYVSVWICMVITAVIIVIRTALEDRMLKDGLDGYYEYTKQTKYKLIPFIW</sequence>
<dbReference type="PANTHER" id="PTHR43847">
    <property type="entry name" value="BLL3993 PROTEIN"/>
    <property type="match status" value="1"/>
</dbReference>
<dbReference type="RefSeq" id="WP_008787745.1">
    <property type="nucleotide sequence ID" value="NZ_QUSL01000020.1"/>
</dbReference>
<dbReference type="AlphaFoldDB" id="A0A3E3ED49"/>
<keyword evidence="6" id="KW-0489">Methyltransferase</keyword>
<reference evidence="6 7" key="1">
    <citation type="submission" date="2018-08" db="EMBL/GenBank/DDBJ databases">
        <title>A genome reference for cultivated species of the human gut microbiota.</title>
        <authorList>
            <person name="Zou Y."/>
            <person name="Xue W."/>
            <person name="Luo G."/>
        </authorList>
    </citation>
    <scope>NUCLEOTIDE SEQUENCE [LARGE SCALE GENOMIC DNA]</scope>
    <source>
        <strain evidence="6 7">OM06-4</strain>
    </source>
</reference>
<dbReference type="EMBL" id="QUSL01000020">
    <property type="protein sequence ID" value="RGD83805.1"/>
    <property type="molecule type" value="Genomic_DNA"/>
</dbReference>
<organism evidence="6 7">
    <name type="scientific">Thomasclavelia ramosa</name>
    <dbReference type="NCBI Taxonomy" id="1547"/>
    <lineage>
        <taxon>Bacteria</taxon>
        <taxon>Bacillati</taxon>
        <taxon>Bacillota</taxon>
        <taxon>Erysipelotrichia</taxon>
        <taxon>Erysipelotrichales</taxon>
        <taxon>Coprobacillaceae</taxon>
        <taxon>Thomasclavelia</taxon>
    </lineage>
</organism>
<evidence type="ECO:0000313" key="7">
    <source>
        <dbReference type="Proteomes" id="UP000261032"/>
    </source>
</evidence>
<dbReference type="InterPro" id="IPR052527">
    <property type="entry name" value="Metal_cation-efflux_comp"/>
</dbReference>
<dbReference type="Pfam" id="PF04191">
    <property type="entry name" value="PEMT"/>
    <property type="match status" value="1"/>
</dbReference>
<keyword evidence="4 5" id="KW-0472">Membrane</keyword>
<dbReference type="PANTHER" id="PTHR43847:SF1">
    <property type="entry name" value="BLL3993 PROTEIN"/>
    <property type="match status" value="1"/>
</dbReference>
<dbReference type="InterPro" id="IPR007318">
    <property type="entry name" value="Phopholipid_MeTrfase"/>
</dbReference>
<keyword evidence="6" id="KW-0808">Transferase</keyword>
<dbReference type="GO" id="GO:0008168">
    <property type="term" value="F:methyltransferase activity"/>
    <property type="evidence" value="ECO:0007669"/>
    <property type="project" value="UniProtKB-KW"/>
</dbReference>
<evidence type="ECO:0000256" key="2">
    <source>
        <dbReference type="ARBA" id="ARBA00022692"/>
    </source>
</evidence>
<accession>A0A3E3ED49</accession>
<dbReference type="Proteomes" id="UP000261032">
    <property type="component" value="Unassembled WGS sequence"/>
</dbReference>
<evidence type="ECO:0000256" key="5">
    <source>
        <dbReference type="SAM" id="Phobius"/>
    </source>
</evidence>
<keyword evidence="2 5" id="KW-0812">Transmembrane</keyword>
<dbReference type="GO" id="GO:0032259">
    <property type="term" value="P:methylation"/>
    <property type="evidence" value="ECO:0007669"/>
    <property type="project" value="UniProtKB-KW"/>
</dbReference>
<feature type="transmembrane region" description="Helical" evidence="5">
    <location>
        <begin position="74"/>
        <end position="93"/>
    </location>
</feature>
<evidence type="ECO:0000256" key="3">
    <source>
        <dbReference type="ARBA" id="ARBA00022989"/>
    </source>
</evidence>
<evidence type="ECO:0000256" key="4">
    <source>
        <dbReference type="ARBA" id="ARBA00023136"/>
    </source>
</evidence>
<dbReference type="GeneID" id="78228959"/>
<keyword evidence="3 5" id="KW-1133">Transmembrane helix</keyword>
<feature type="transmembrane region" description="Helical" evidence="5">
    <location>
        <begin position="21"/>
        <end position="54"/>
    </location>
</feature>
<dbReference type="GO" id="GO:0012505">
    <property type="term" value="C:endomembrane system"/>
    <property type="evidence" value="ECO:0007669"/>
    <property type="project" value="UniProtKB-SubCell"/>
</dbReference>
<feature type="transmembrane region" description="Helical" evidence="5">
    <location>
        <begin position="172"/>
        <end position="191"/>
    </location>
</feature>
<proteinExistence type="predicted"/>
<name>A0A3E3ED49_9FIRM</name>
<protein>
    <submittedName>
        <fullName evidence="6">Isoprenylcysteine carboxylmethyltransferase family protein</fullName>
    </submittedName>
</protein>
<comment type="caution">
    <text evidence="6">The sequence shown here is derived from an EMBL/GenBank/DDBJ whole genome shotgun (WGS) entry which is preliminary data.</text>
</comment>
<comment type="subcellular location">
    <subcellularLocation>
        <location evidence="1">Endomembrane system</location>
        <topology evidence="1">Multi-pass membrane protein</topology>
    </subcellularLocation>
</comment>
<feature type="transmembrane region" description="Helical" evidence="5">
    <location>
        <begin position="105"/>
        <end position="122"/>
    </location>
</feature>
<dbReference type="Gene3D" id="1.20.120.1630">
    <property type="match status" value="1"/>
</dbReference>